<feature type="region of interest" description="Disordered" evidence="3">
    <location>
        <begin position="556"/>
        <end position="623"/>
    </location>
</feature>
<dbReference type="InterPro" id="IPR041664">
    <property type="entry name" value="AAA_16"/>
</dbReference>
<evidence type="ECO:0000256" key="2">
    <source>
        <dbReference type="ARBA" id="ARBA00022840"/>
    </source>
</evidence>
<feature type="region of interest" description="Disordered" evidence="3">
    <location>
        <begin position="451"/>
        <end position="475"/>
    </location>
</feature>
<dbReference type="SMART" id="SM00382">
    <property type="entry name" value="AAA"/>
    <property type="match status" value="1"/>
</dbReference>
<feature type="domain" description="AAA+ ATPase" evidence="4">
    <location>
        <begin position="35"/>
        <end position="219"/>
    </location>
</feature>
<dbReference type="Proteomes" id="UP001230654">
    <property type="component" value="Unassembled WGS sequence"/>
</dbReference>
<feature type="compositionally biased region" description="Pro residues" evidence="3">
    <location>
        <begin position="574"/>
        <end position="583"/>
    </location>
</feature>
<dbReference type="EMBL" id="JAUSWV010000002">
    <property type="protein sequence ID" value="MDQ0583631.1"/>
    <property type="molecule type" value="Genomic_DNA"/>
</dbReference>
<dbReference type="InterPro" id="IPR027417">
    <property type="entry name" value="P-loop_NTPase"/>
</dbReference>
<reference evidence="5 6" key="1">
    <citation type="submission" date="2023-07" db="EMBL/GenBank/DDBJ databases">
        <title>Comparative genomics of wheat-associated soil bacteria to identify genetic determinants of phenazine resistance.</title>
        <authorList>
            <person name="Mouncey N."/>
        </authorList>
    </citation>
    <scope>NUCLEOTIDE SEQUENCE [LARGE SCALE GENOMIC DNA]</scope>
    <source>
        <strain evidence="5 6">B2I6</strain>
    </source>
</reference>
<sequence>MLAPVETRSVSPVFVGRADELHTLNDALSRAAAGEPQALLIGGEAGVGKTRLVEEFAAAAHRSGAVVALGGCVEIGADGLPFAPFSTALRALRRALPDELAAAAAGQEEELARLLPELRQTVPPRRHEEEGMARLFELTARLLERAAAERTVVLVLEDLHWADASTRHLLSYLLRTLRTGRLVVLATYRADDIHRRHPLRPLLAELDRLRTVRRLELARFTRDEVCRQIAGILAAEPDPAQVDDIFQRSDGNAFFVEELAVAAHEGCCTGLTDTLRDLLLVRVEALPESAQKVARIIAEGGSTVEYRLLDAVARLAEDELLEALRATVGANILLTTSDGDGYRFRHSLVREAVSDDLLPGERARLNRRYAESLQADPTLVPADERVMRLASYWYHAHDPAKALPAVLDASVEARCRRAYSEQLRLLERAMELWEAAPEHIRAALRPVDYTEAYPPPSAPERRGGTPSGSDPDSTPLRYLDLMAEAAVAGRYCGERERALKIAKRALRLLQDEDDPLRSAWFWVQRSRLTHSLGRGSGREELATARTCCAACRPTGCTPRCSPTSPTGPTSMSPVPRPTAPPNGPWSTPAWSAPARPSSTPARSSASSWSTPVTSRPASRSCTR</sequence>
<comment type="caution">
    <text evidence="5">The sequence shown here is derived from an EMBL/GenBank/DDBJ whole genome shotgun (WGS) entry which is preliminary data.</text>
</comment>
<dbReference type="PANTHER" id="PTHR16305:SF35">
    <property type="entry name" value="TRANSCRIPTIONAL ACTIVATOR DOMAIN"/>
    <property type="match status" value="1"/>
</dbReference>
<dbReference type="Gene3D" id="3.40.50.300">
    <property type="entry name" value="P-loop containing nucleotide triphosphate hydrolases"/>
    <property type="match status" value="1"/>
</dbReference>
<dbReference type="PANTHER" id="PTHR16305">
    <property type="entry name" value="TESTICULAR SOLUBLE ADENYLYL CYCLASE"/>
    <property type="match status" value="1"/>
</dbReference>
<organism evidence="5 6">
    <name type="scientific">Streptomyces rishiriensis</name>
    <dbReference type="NCBI Taxonomy" id="68264"/>
    <lineage>
        <taxon>Bacteria</taxon>
        <taxon>Bacillati</taxon>
        <taxon>Actinomycetota</taxon>
        <taxon>Actinomycetes</taxon>
        <taxon>Kitasatosporales</taxon>
        <taxon>Streptomycetaceae</taxon>
        <taxon>Streptomyces</taxon>
    </lineage>
</organism>
<evidence type="ECO:0000313" key="5">
    <source>
        <dbReference type="EMBL" id="MDQ0583631.1"/>
    </source>
</evidence>
<evidence type="ECO:0000313" key="6">
    <source>
        <dbReference type="Proteomes" id="UP001230654"/>
    </source>
</evidence>
<feature type="compositionally biased region" description="Low complexity" evidence="3">
    <location>
        <begin position="584"/>
        <end position="615"/>
    </location>
</feature>
<keyword evidence="2" id="KW-0067">ATP-binding</keyword>
<name>A0ABU0NWX5_STRRH</name>
<protein>
    <submittedName>
        <fullName evidence="5">ATPase</fullName>
    </submittedName>
</protein>
<accession>A0ABU0NWX5</accession>
<evidence type="ECO:0000256" key="1">
    <source>
        <dbReference type="ARBA" id="ARBA00022741"/>
    </source>
</evidence>
<gene>
    <name evidence="5" type="ORF">QF030_005809</name>
</gene>
<keyword evidence="1" id="KW-0547">Nucleotide-binding</keyword>
<evidence type="ECO:0000256" key="3">
    <source>
        <dbReference type="SAM" id="MobiDB-lite"/>
    </source>
</evidence>
<feature type="compositionally biased region" description="Low complexity" evidence="3">
    <location>
        <begin position="556"/>
        <end position="570"/>
    </location>
</feature>
<evidence type="ECO:0000259" key="4">
    <source>
        <dbReference type="SMART" id="SM00382"/>
    </source>
</evidence>
<dbReference type="InterPro" id="IPR003593">
    <property type="entry name" value="AAA+_ATPase"/>
</dbReference>
<dbReference type="Pfam" id="PF13191">
    <property type="entry name" value="AAA_16"/>
    <property type="match status" value="1"/>
</dbReference>
<keyword evidence="6" id="KW-1185">Reference proteome</keyword>
<proteinExistence type="predicted"/>
<dbReference type="SUPFAM" id="SSF52540">
    <property type="entry name" value="P-loop containing nucleoside triphosphate hydrolases"/>
    <property type="match status" value="1"/>
</dbReference>